<dbReference type="STRING" id="364199.SAMN04489858_1212"/>
<proteinExistence type="predicted"/>
<comment type="catalytic activity">
    <reaction evidence="1">
        <text>ATP + protein L-histidine = ADP + protein N-phospho-L-histidine.</text>
        <dbReference type="EC" id="2.7.13.3"/>
    </reaction>
</comment>
<reference evidence="9 10" key="1">
    <citation type="submission" date="2016-10" db="EMBL/GenBank/DDBJ databases">
        <authorList>
            <person name="de Groot N.N."/>
        </authorList>
    </citation>
    <scope>NUCLEOTIDE SEQUENCE [LARGE SCALE GENOMIC DNA]</scope>
    <source>
        <strain evidence="9 10">DSM 17862</strain>
    </source>
</reference>
<keyword evidence="6 9" id="KW-0418">Kinase</keyword>
<protein>
    <recommendedName>
        <fullName evidence="2">histidine kinase</fullName>
        <ecNumber evidence="2">2.7.13.3</ecNumber>
    </recommendedName>
</protein>
<dbReference type="EMBL" id="FOHO01000021">
    <property type="protein sequence ID" value="SEU04118.1"/>
    <property type="molecule type" value="Genomic_DNA"/>
</dbReference>
<dbReference type="PANTHER" id="PTHR41523">
    <property type="entry name" value="TWO-COMPONENT SYSTEM SENSOR PROTEIN"/>
    <property type="match status" value="1"/>
</dbReference>
<evidence type="ECO:0000256" key="5">
    <source>
        <dbReference type="ARBA" id="ARBA00022741"/>
    </source>
</evidence>
<keyword evidence="7" id="KW-0067">ATP-binding</keyword>
<dbReference type="InterPro" id="IPR036890">
    <property type="entry name" value="HATPase_C_sf"/>
</dbReference>
<keyword evidence="5" id="KW-0547">Nucleotide-binding</keyword>
<dbReference type="Pfam" id="PF07536">
    <property type="entry name" value="HWE_HK"/>
    <property type="match status" value="1"/>
</dbReference>
<evidence type="ECO:0000256" key="4">
    <source>
        <dbReference type="ARBA" id="ARBA00022679"/>
    </source>
</evidence>
<dbReference type="Gene3D" id="3.30.565.10">
    <property type="entry name" value="Histidine kinase-like ATPase, C-terminal domain"/>
    <property type="match status" value="1"/>
</dbReference>
<dbReference type="PANTHER" id="PTHR41523:SF7">
    <property type="entry name" value="HISTIDINE KINASE"/>
    <property type="match status" value="1"/>
</dbReference>
<dbReference type="RefSeq" id="WP_090737769.1">
    <property type="nucleotide sequence ID" value="NZ_FOHO01000021.1"/>
</dbReference>
<dbReference type="Gene3D" id="3.30.450.20">
    <property type="entry name" value="PAS domain"/>
    <property type="match status" value="1"/>
</dbReference>
<evidence type="ECO:0000256" key="1">
    <source>
        <dbReference type="ARBA" id="ARBA00000085"/>
    </source>
</evidence>
<keyword evidence="3" id="KW-0597">Phosphoprotein</keyword>
<dbReference type="EC" id="2.7.13.3" evidence="2"/>
<dbReference type="SMART" id="SM00911">
    <property type="entry name" value="HWE_HK"/>
    <property type="match status" value="1"/>
</dbReference>
<dbReference type="SUPFAM" id="SSF55874">
    <property type="entry name" value="ATPase domain of HSP90 chaperone/DNA topoisomerase II/histidine kinase"/>
    <property type="match status" value="1"/>
</dbReference>
<dbReference type="GO" id="GO:0005524">
    <property type="term" value="F:ATP binding"/>
    <property type="evidence" value="ECO:0007669"/>
    <property type="project" value="UniProtKB-KW"/>
</dbReference>
<name>A0A1I0J322_9RHOB</name>
<dbReference type="OrthoDB" id="9816309at2"/>
<evidence type="ECO:0000256" key="3">
    <source>
        <dbReference type="ARBA" id="ARBA00022553"/>
    </source>
</evidence>
<dbReference type="AlphaFoldDB" id="A0A1I0J322"/>
<evidence type="ECO:0000313" key="10">
    <source>
        <dbReference type="Proteomes" id="UP000199180"/>
    </source>
</evidence>
<accession>A0A1I0J322</accession>
<dbReference type="GO" id="GO:0004673">
    <property type="term" value="F:protein histidine kinase activity"/>
    <property type="evidence" value="ECO:0007669"/>
    <property type="project" value="UniProtKB-EC"/>
</dbReference>
<evidence type="ECO:0000259" key="8">
    <source>
        <dbReference type="SMART" id="SM00911"/>
    </source>
</evidence>
<organism evidence="9 10">
    <name type="scientific">Paracoccus homiensis</name>
    <dbReference type="NCBI Taxonomy" id="364199"/>
    <lineage>
        <taxon>Bacteria</taxon>
        <taxon>Pseudomonadati</taxon>
        <taxon>Pseudomonadota</taxon>
        <taxon>Alphaproteobacteria</taxon>
        <taxon>Rhodobacterales</taxon>
        <taxon>Paracoccaceae</taxon>
        <taxon>Paracoccus</taxon>
    </lineage>
</organism>
<evidence type="ECO:0000256" key="6">
    <source>
        <dbReference type="ARBA" id="ARBA00022777"/>
    </source>
</evidence>
<evidence type="ECO:0000313" key="9">
    <source>
        <dbReference type="EMBL" id="SEU04118.1"/>
    </source>
</evidence>
<feature type="domain" description="Signal transduction histidine kinase HWE region" evidence="8">
    <location>
        <begin position="168"/>
        <end position="249"/>
    </location>
</feature>
<evidence type="ECO:0000256" key="2">
    <source>
        <dbReference type="ARBA" id="ARBA00012438"/>
    </source>
</evidence>
<dbReference type="Proteomes" id="UP000199180">
    <property type="component" value="Unassembled WGS sequence"/>
</dbReference>
<evidence type="ECO:0000256" key="7">
    <source>
        <dbReference type="ARBA" id="ARBA00022840"/>
    </source>
</evidence>
<sequence>MTDDATAFLQGGGQMAAEIARFDWSKTALGPIADWPLTLKIAVGTMVNSAFPKCLCWGPGLMMIYNDGFVPILSRKHPCLGQPFLSVWEETAHSIAPIAERAMAGEATFIEDFEVQTIRSGALENAHFTFCYSPIRDQFGQVQGMLNTVVETSGKVRAEKLSQLRNRELVHRSRNAYALVSALVNQSLRGDRPLPELRDVLLRRIAALVRAQDVLIEGNSATGTLADVARHTLNGFADHRDRLSVSGPDIAIARGQLTTLSLALHELATNATKYGALSVPAGRVTLTWDKQGDDLVLIWRETGGPAARQPDAIGFGSTIIAGALPEAFGGEVTQDFTATGLCVTLTAPIANLTISDETPETEIGQAVPLR</sequence>
<gene>
    <name evidence="9" type="ORF">SAMN04489858_1212</name>
</gene>
<keyword evidence="10" id="KW-1185">Reference proteome</keyword>
<keyword evidence="4" id="KW-0808">Transferase</keyword>
<dbReference type="InterPro" id="IPR011102">
    <property type="entry name" value="Sig_transdc_His_kinase_HWE"/>
</dbReference>